<keyword evidence="4" id="KW-1185">Reference proteome</keyword>
<evidence type="ECO:0000256" key="1">
    <source>
        <dbReference type="ARBA" id="ARBA00022737"/>
    </source>
</evidence>
<dbReference type="AlphaFoldDB" id="A0AAD4LWK8"/>
<reference evidence="3" key="1">
    <citation type="journal article" date="2022" name="New Phytol.">
        <title>Evolutionary transition to the ectomycorrhizal habit in the genomes of a hyperdiverse lineage of mushroom-forming fungi.</title>
        <authorList>
            <person name="Looney B."/>
            <person name="Miyauchi S."/>
            <person name="Morin E."/>
            <person name="Drula E."/>
            <person name="Courty P.E."/>
            <person name="Kohler A."/>
            <person name="Kuo A."/>
            <person name="LaButti K."/>
            <person name="Pangilinan J."/>
            <person name="Lipzen A."/>
            <person name="Riley R."/>
            <person name="Andreopoulos W."/>
            <person name="He G."/>
            <person name="Johnson J."/>
            <person name="Nolan M."/>
            <person name="Tritt A."/>
            <person name="Barry K.W."/>
            <person name="Grigoriev I.V."/>
            <person name="Nagy L.G."/>
            <person name="Hibbett D."/>
            <person name="Henrissat B."/>
            <person name="Matheny P.B."/>
            <person name="Labbe J."/>
            <person name="Martin F.M."/>
        </authorList>
    </citation>
    <scope>NUCLEOTIDE SEQUENCE</scope>
    <source>
        <strain evidence="3">BPL690</strain>
    </source>
</reference>
<dbReference type="Gene3D" id="3.40.50.300">
    <property type="entry name" value="P-loop containing nucleotide triphosphate hydrolases"/>
    <property type="match status" value="1"/>
</dbReference>
<dbReference type="Pfam" id="PF17109">
    <property type="entry name" value="Goodbye"/>
    <property type="match status" value="1"/>
</dbReference>
<gene>
    <name evidence="3" type="ORF">B0F90DRAFT_1920088</name>
</gene>
<accession>A0AAD4LWK8</accession>
<name>A0AAD4LWK8_9AGAM</name>
<evidence type="ECO:0000313" key="3">
    <source>
        <dbReference type="EMBL" id="KAI0293304.1"/>
    </source>
</evidence>
<organism evidence="3 4">
    <name type="scientific">Multifurca ochricompacta</name>
    <dbReference type="NCBI Taxonomy" id="376703"/>
    <lineage>
        <taxon>Eukaryota</taxon>
        <taxon>Fungi</taxon>
        <taxon>Dikarya</taxon>
        <taxon>Basidiomycota</taxon>
        <taxon>Agaricomycotina</taxon>
        <taxon>Agaricomycetes</taxon>
        <taxon>Russulales</taxon>
        <taxon>Russulaceae</taxon>
        <taxon>Multifurca</taxon>
    </lineage>
</organism>
<dbReference type="Pfam" id="PF24883">
    <property type="entry name" value="NPHP3_N"/>
    <property type="match status" value="1"/>
</dbReference>
<feature type="non-terminal residue" evidence="3">
    <location>
        <position position="563"/>
    </location>
</feature>
<comment type="caution">
    <text evidence="3">The sequence shown here is derived from an EMBL/GenBank/DDBJ whole genome shotgun (WGS) entry which is preliminary data.</text>
</comment>
<evidence type="ECO:0000259" key="2">
    <source>
        <dbReference type="PROSITE" id="PS50837"/>
    </source>
</evidence>
<protein>
    <recommendedName>
        <fullName evidence="2">NACHT domain-containing protein</fullName>
    </recommendedName>
</protein>
<evidence type="ECO:0000313" key="4">
    <source>
        <dbReference type="Proteomes" id="UP001203297"/>
    </source>
</evidence>
<feature type="domain" description="NACHT" evidence="2">
    <location>
        <begin position="327"/>
        <end position="479"/>
    </location>
</feature>
<sequence length="563" mass="62859">MSQSQPIAASNSHFQSIFDHALKAYKKQTKCDLITHPQAVQFQSCDSPTAVMAMLQTQVHEFNQSKGSNEKWNKWLSPTINVLYAFSATLGEGVGLVFSPAKVIFAGIGVLLLAAKDVSGSQEALSNLFERVENFFKRLETYTEVPPTAAMTDIIVKIMVEVLGILALATKEIKQGSAKKYLKKLAGRTDIEDALGRLDKLTHDEALMATAQLLKLTNSVDNKVTSVNDKVTTVDDKVTRVNEKVMVVINESKEAKLVAKETKVILQHAASTVDQVKRNQLRQDLRRWLSPPDPSINHNIACGAHHSGTASWFFQGSIFSDWKSSGSLLWIHGKPGSGKSILCSTIVQDIEAICETGLASMAYFYFDFRDATKQNRHNLLLSVLIQLSVRSDPRCDILFNTYSAHDNGSRQPSDDILIQCLKRMISLPDQEPIYIVVDALDECSNTSGMPTPREQVLDLIKNLIGLSLPNLHICVTSRPEIDIRSSLEPLTPLHVSLHDQSGQKKDIVDYVRSVVQSDTKMRRWRQEDKTLVVETLSERADGMFRWVFCQLETLRHCLPPSVR</sequence>
<dbReference type="PANTHER" id="PTHR10039:SF16">
    <property type="entry name" value="GPI INOSITOL-DEACYLASE"/>
    <property type="match status" value="1"/>
</dbReference>
<dbReference type="InterPro" id="IPR027417">
    <property type="entry name" value="P-loop_NTPase"/>
</dbReference>
<dbReference type="InterPro" id="IPR007111">
    <property type="entry name" value="NACHT_NTPase"/>
</dbReference>
<dbReference type="SUPFAM" id="SSF52540">
    <property type="entry name" value="P-loop containing nucleoside triphosphate hydrolases"/>
    <property type="match status" value="1"/>
</dbReference>
<dbReference type="InterPro" id="IPR031350">
    <property type="entry name" value="Goodbye_dom"/>
</dbReference>
<dbReference type="PANTHER" id="PTHR10039">
    <property type="entry name" value="AMELOGENIN"/>
    <property type="match status" value="1"/>
</dbReference>
<dbReference type="PROSITE" id="PS50837">
    <property type="entry name" value="NACHT"/>
    <property type="match status" value="1"/>
</dbReference>
<keyword evidence="1" id="KW-0677">Repeat</keyword>
<dbReference type="InterPro" id="IPR056884">
    <property type="entry name" value="NPHP3-like_N"/>
</dbReference>
<proteinExistence type="predicted"/>
<dbReference type="Proteomes" id="UP001203297">
    <property type="component" value="Unassembled WGS sequence"/>
</dbReference>
<dbReference type="EMBL" id="WTXG01000099">
    <property type="protein sequence ID" value="KAI0293304.1"/>
    <property type="molecule type" value="Genomic_DNA"/>
</dbReference>